<comment type="similarity">
    <text evidence="1">Belongs to the bacterial reverse transcriptase family.</text>
</comment>
<evidence type="ECO:0000313" key="3">
    <source>
        <dbReference type="EMBL" id="QGQ21936.1"/>
    </source>
</evidence>
<dbReference type="Proteomes" id="UP000427281">
    <property type="component" value="Chromosome"/>
</dbReference>
<dbReference type="InterPro" id="IPR043128">
    <property type="entry name" value="Rev_trsase/Diguanyl_cyclase"/>
</dbReference>
<gene>
    <name evidence="3" type="ORF">F1728_04185</name>
</gene>
<organism evidence="3 4">
    <name type="scientific">Gimesia benthica</name>
    <dbReference type="NCBI Taxonomy" id="2608982"/>
    <lineage>
        <taxon>Bacteria</taxon>
        <taxon>Pseudomonadati</taxon>
        <taxon>Planctomycetota</taxon>
        <taxon>Planctomycetia</taxon>
        <taxon>Planctomycetales</taxon>
        <taxon>Planctomycetaceae</taxon>
        <taxon>Gimesia</taxon>
    </lineage>
</organism>
<reference evidence="3 4" key="1">
    <citation type="submission" date="2019-09" db="EMBL/GenBank/DDBJ databases">
        <title>Gimesia benthica sp. nov., a novel bacterium isolated from deep-sea water of the Northwest Indian Ocean.</title>
        <authorList>
            <person name="Dai X."/>
        </authorList>
    </citation>
    <scope>NUCLEOTIDE SEQUENCE [LARGE SCALE GENOMIC DNA]</scope>
    <source>
        <strain evidence="3 4">E7</strain>
    </source>
</reference>
<accession>A0A6I6A790</accession>
<dbReference type="InterPro" id="IPR043502">
    <property type="entry name" value="DNA/RNA_pol_sf"/>
</dbReference>
<proteinExistence type="inferred from homology"/>
<dbReference type="PANTHER" id="PTHR34047">
    <property type="entry name" value="NUCLEAR INTRON MATURASE 1, MITOCHONDRIAL-RELATED"/>
    <property type="match status" value="1"/>
</dbReference>
<protein>
    <recommendedName>
        <fullName evidence="2">Reverse transcriptase domain-containing protein</fullName>
    </recommendedName>
</protein>
<evidence type="ECO:0000313" key="4">
    <source>
        <dbReference type="Proteomes" id="UP000427281"/>
    </source>
</evidence>
<dbReference type="CDD" id="cd01651">
    <property type="entry name" value="RT_G2_intron"/>
    <property type="match status" value="1"/>
</dbReference>
<dbReference type="PROSITE" id="PS50878">
    <property type="entry name" value="RT_POL"/>
    <property type="match status" value="1"/>
</dbReference>
<dbReference type="InterPro" id="IPR051083">
    <property type="entry name" value="GrpII_Intron_Splice-Mob/Def"/>
</dbReference>
<dbReference type="AlphaFoldDB" id="A0A6I6A790"/>
<dbReference type="RefSeq" id="WP_155363028.1">
    <property type="nucleotide sequence ID" value="NZ_CP043930.1"/>
</dbReference>
<keyword evidence="4" id="KW-1185">Reference proteome</keyword>
<name>A0A6I6A790_9PLAN</name>
<dbReference type="EMBL" id="CP043930">
    <property type="protein sequence ID" value="QGQ21936.1"/>
    <property type="molecule type" value="Genomic_DNA"/>
</dbReference>
<feature type="domain" description="Reverse transcriptase" evidence="2">
    <location>
        <begin position="97"/>
        <end position="321"/>
    </location>
</feature>
<dbReference type="InterPro" id="IPR000477">
    <property type="entry name" value="RT_dom"/>
</dbReference>
<dbReference type="SUPFAM" id="SSF56672">
    <property type="entry name" value="DNA/RNA polymerases"/>
    <property type="match status" value="1"/>
</dbReference>
<sequence length="440" mass="50016">MPYQSVSRLRHNYLQRDYLGNRSEFVDPIKSYHEDLNQWARTAKKRMHEHCQCLLKAAANPRLLAVAINKIGRYEMLGDIAELADPNWFPWDQLRNLQKEVLSGSFRRGKYRKAKIPKIGKEGFRTIEIPDDSSRILSRNLCTLLTPMLDPNFYDLSIGFRPSRSLAHGIAAAKLLVDQGKHHMVVCDVKDAFGSVPKARLLKILRSRLHQSPVIGLIEELLDRKRKRGIPQGLSLSPLCLNVYLDHYFDRWWNEQFPGTTLVRYADDIAVFADTKQDAVNAYGAICQRLQSAGLQVKESQHDAIYDLTSNDHVLWLGFNLKLNNSDLNAVLGHSAWDKLQASLLEIRARLKKNKLRLEHDVSQSGCQWLVQKSMAINEAAIPAVADQIRQLAAHVGLNMAPLTAEEAHEAWSRGQEFGKRAEKDVAEWMQSQEVAKVAT</sequence>
<dbReference type="PANTHER" id="PTHR34047:SF8">
    <property type="entry name" value="PROTEIN YKFC"/>
    <property type="match status" value="1"/>
</dbReference>
<evidence type="ECO:0000259" key="2">
    <source>
        <dbReference type="PROSITE" id="PS50878"/>
    </source>
</evidence>
<dbReference type="Gene3D" id="3.30.70.270">
    <property type="match status" value="1"/>
</dbReference>
<dbReference type="KEGG" id="gim:F1728_04185"/>
<dbReference type="Pfam" id="PF00078">
    <property type="entry name" value="RVT_1"/>
    <property type="match status" value="1"/>
</dbReference>
<evidence type="ECO:0000256" key="1">
    <source>
        <dbReference type="ARBA" id="ARBA00034120"/>
    </source>
</evidence>